<dbReference type="InterPro" id="IPR016136">
    <property type="entry name" value="DNA_helicase_N/primase_C"/>
</dbReference>
<name>A0A8J2YRK7_9PROT</name>
<dbReference type="GO" id="GO:0006269">
    <property type="term" value="P:DNA replication, synthesis of primer"/>
    <property type="evidence" value="ECO:0007669"/>
    <property type="project" value="UniProtKB-KW"/>
</dbReference>
<evidence type="ECO:0000313" key="5">
    <source>
        <dbReference type="EMBL" id="GGF05290.1"/>
    </source>
</evidence>
<reference evidence="5" key="1">
    <citation type="journal article" date="2014" name="Int. J. Syst. Evol. Microbiol.">
        <title>Complete genome sequence of Corynebacterium casei LMG S-19264T (=DSM 44701T), isolated from a smear-ripened cheese.</title>
        <authorList>
            <consortium name="US DOE Joint Genome Institute (JGI-PGF)"/>
            <person name="Walter F."/>
            <person name="Albersmeier A."/>
            <person name="Kalinowski J."/>
            <person name="Ruckert C."/>
        </authorList>
    </citation>
    <scope>NUCLEOTIDE SEQUENCE</scope>
    <source>
        <strain evidence="5">CGMCC 1.15725</strain>
    </source>
</reference>
<dbReference type="GO" id="GO:0003678">
    <property type="term" value="F:DNA helicase activity"/>
    <property type="evidence" value="ECO:0007669"/>
    <property type="project" value="InterPro"/>
</dbReference>
<evidence type="ECO:0000256" key="2">
    <source>
        <dbReference type="ARBA" id="ARBA00022705"/>
    </source>
</evidence>
<organism evidence="5 6">
    <name type="scientific">Aliidongia dinghuensis</name>
    <dbReference type="NCBI Taxonomy" id="1867774"/>
    <lineage>
        <taxon>Bacteria</taxon>
        <taxon>Pseudomonadati</taxon>
        <taxon>Pseudomonadota</taxon>
        <taxon>Alphaproteobacteria</taxon>
        <taxon>Rhodospirillales</taxon>
        <taxon>Dongiaceae</taxon>
        <taxon>Aliidongia</taxon>
    </lineage>
</organism>
<dbReference type="InterPro" id="IPR007693">
    <property type="entry name" value="DNA_helicase_DnaB-like_N"/>
</dbReference>
<dbReference type="AlphaFoldDB" id="A0A8J2YRK7"/>
<dbReference type="GO" id="GO:1990077">
    <property type="term" value="C:primosome complex"/>
    <property type="evidence" value="ECO:0007669"/>
    <property type="project" value="UniProtKB-KW"/>
</dbReference>
<protein>
    <recommendedName>
        <fullName evidence="4">DNA helicase DnaB-like N-terminal domain-containing protein</fullName>
    </recommendedName>
</protein>
<dbReference type="GO" id="GO:0003677">
    <property type="term" value="F:DNA binding"/>
    <property type="evidence" value="ECO:0007669"/>
    <property type="project" value="UniProtKB-KW"/>
</dbReference>
<gene>
    <name evidence="5" type="ORF">GCM10011611_08470</name>
</gene>
<reference evidence="5" key="2">
    <citation type="submission" date="2020-09" db="EMBL/GenBank/DDBJ databases">
        <authorList>
            <person name="Sun Q."/>
            <person name="Zhou Y."/>
        </authorList>
    </citation>
    <scope>NUCLEOTIDE SEQUENCE</scope>
    <source>
        <strain evidence="5">CGMCC 1.15725</strain>
    </source>
</reference>
<sequence length="121" mass="13334">MVSLDHERRYGILDAERELIAAILEDNRVYRAVCHLLVPDHFLSPDHQRQFAAIARAIERGRPVDRCLAIEGRAFETGRPLIGFPPIDPLDHALMIYGSFLGRTAIGAATPDCSLDGAALS</sequence>
<proteinExistence type="predicted"/>
<dbReference type="RefSeq" id="WP_189042850.1">
    <property type="nucleotide sequence ID" value="NZ_BMJQ01000002.1"/>
</dbReference>
<evidence type="ECO:0000313" key="6">
    <source>
        <dbReference type="Proteomes" id="UP000646365"/>
    </source>
</evidence>
<dbReference type="EMBL" id="BMJQ01000002">
    <property type="protein sequence ID" value="GGF05290.1"/>
    <property type="molecule type" value="Genomic_DNA"/>
</dbReference>
<feature type="domain" description="DNA helicase DnaB-like N-terminal" evidence="4">
    <location>
        <begin position="13"/>
        <end position="66"/>
    </location>
</feature>
<keyword evidence="1" id="KW-0639">Primosome</keyword>
<keyword evidence="3" id="KW-0238">DNA-binding</keyword>
<dbReference type="InterPro" id="IPR036185">
    <property type="entry name" value="DNA_heli_DnaB-like_N_sf"/>
</dbReference>
<accession>A0A8J2YRK7</accession>
<dbReference type="Proteomes" id="UP000646365">
    <property type="component" value="Unassembled WGS sequence"/>
</dbReference>
<evidence type="ECO:0000256" key="1">
    <source>
        <dbReference type="ARBA" id="ARBA00022515"/>
    </source>
</evidence>
<dbReference type="Pfam" id="PF00772">
    <property type="entry name" value="DnaB"/>
    <property type="match status" value="1"/>
</dbReference>
<keyword evidence="6" id="KW-1185">Reference proteome</keyword>
<evidence type="ECO:0000259" key="4">
    <source>
        <dbReference type="Pfam" id="PF00772"/>
    </source>
</evidence>
<dbReference type="SUPFAM" id="SSF48024">
    <property type="entry name" value="N-terminal domain of DnaB helicase"/>
    <property type="match status" value="1"/>
</dbReference>
<dbReference type="Gene3D" id="1.10.860.10">
    <property type="entry name" value="DNAb Helicase, Chain A"/>
    <property type="match status" value="1"/>
</dbReference>
<comment type="caution">
    <text evidence="5">The sequence shown here is derived from an EMBL/GenBank/DDBJ whole genome shotgun (WGS) entry which is preliminary data.</text>
</comment>
<keyword evidence="2" id="KW-0235">DNA replication</keyword>
<dbReference type="GO" id="GO:0005524">
    <property type="term" value="F:ATP binding"/>
    <property type="evidence" value="ECO:0007669"/>
    <property type="project" value="InterPro"/>
</dbReference>
<evidence type="ECO:0000256" key="3">
    <source>
        <dbReference type="ARBA" id="ARBA00023125"/>
    </source>
</evidence>